<evidence type="ECO:0000313" key="2">
    <source>
        <dbReference type="EMBL" id="OOK63371.1"/>
    </source>
</evidence>
<feature type="region of interest" description="Disordered" evidence="1">
    <location>
        <begin position="32"/>
        <end position="64"/>
    </location>
</feature>
<dbReference type="Proteomes" id="UP000188532">
    <property type="component" value="Unassembled WGS sequence"/>
</dbReference>
<dbReference type="AlphaFoldDB" id="A0A1V3WAU8"/>
<proteinExistence type="predicted"/>
<accession>A0A1V3WAU8</accession>
<protein>
    <submittedName>
        <fullName evidence="2">Uncharacterized protein</fullName>
    </submittedName>
</protein>
<gene>
    <name evidence="2" type="ORF">BZL29_8543</name>
</gene>
<sequence>MPSMPTPFLAVGESFWDFRQVTDEEVRRLLATRPRHLGDQTRGADSRRGDQQRAIDAPGGVPPSETLEELIATRDRVDRRKLARTHEF</sequence>
<reference evidence="2 3" key="1">
    <citation type="submission" date="2017-02" db="EMBL/GenBank/DDBJ databases">
        <title>Complete genome sequences of Mycobacterium kansasii strains isolated from rhesus macaques.</title>
        <authorList>
            <person name="Panda A."/>
            <person name="Nagaraj S."/>
            <person name="Zhao X."/>
            <person name="Tettelin H."/>
            <person name="Detolla L.J."/>
        </authorList>
    </citation>
    <scope>NUCLEOTIDE SEQUENCE [LARGE SCALE GENOMIC DNA]</scope>
    <source>
        <strain evidence="2 3">11-3469</strain>
    </source>
</reference>
<dbReference type="EMBL" id="MVBN01000020">
    <property type="protein sequence ID" value="OOK63371.1"/>
    <property type="molecule type" value="Genomic_DNA"/>
</dbReference>
<feature type="compositionally biased region" description="Basic and acidic residues" evidence="1">
    <location>
        <begin position="36"/>
        <end position="53"/>
    </location>
</feature>
<name>A0A1V3WAU8_MYCKA</name>
<comment type="caution">
    <text evidence="2">The sequence shown here is derived from an EMBL/GenBank/DDBJ whole genome shotgun (WGS) entry which is preliminary data.</text>
</comment>
<evidence type="ECO:0000313" key="3">
    <source>
        <dbReference type="Proteomes" id="UP000188532"/>
    </source>
</evidence>
<organism evidence="2 3">
    <name type="scientific">Mycobacterium kansasii</name>
    <dbReference type="NCBI Taxonomy" id="1768"/>
    <lineage>
        <taxon>Bacteria</taxon>
        <taxon>Bacillati</taxon>
        <taxon>Actinomycetota</taxon>
        <taxon>Actinomycetes</taxon>
        <taxon>Mycobacteriales</taxon>
        <taxon>Mycobacteriaceae</taxon>
        <taxon>Mycobacterium</taxon>
    </lineage>
</organism>
<evidence type="ECO:0000256" key="1">
    <source>
        <dbReference type="SAM" id="MobiDB-lite"/>
    </source>
</evidence>